<dbReference type="PANTHER" id="PTHR12110">
    <property type="entry name" value="HYDROXYPYRUVATE ISOMERASE"/>
    <property type="match status" value="1"/>
</dbReference>
<protein>
    <submittedName>
        <fullName evidence="2">Sugar phosphate isomerase/epimerase</fullName>
    </submittedName>
</protein>
<reference evidence="3" key="1">
    <citation type="submission" date="2016-10" db="EMBL/GenBank/DDBJ databases">
        <authorList>
            <person name="Varghese N."/>
            <person name="Submissions S."/>
        </authorList>
    </citation>
    <scope>NUCLEOTIDE SEQUENCE [LARGE SCALE GENOMIC DNA]</scope>
    <source>
        <strain evidence="3">S7</strain>
    </source>
</reference>
<sequence>MWKTGMCSVTFRDKTTEEVIEIAAKAGLHSIEWGGDVHVPPGDTAAATRTAQHTKEAGLEVSSYGSYFKAGIKNEAPFPDVLDTASALGAASIRIWAGEKGSGEMEAGERQELVRDIRETADLAALQNIGVHLEYHGGTLTDTADSARHLMEELNHPNVRLYWQPAVGLSLEERLASIEAVKPWVQHVHVFFWRGTTRYPLTDGRKEWDAYFQHLPESGHRYAMLEFVQNDDPAQFHRDAAVLHELLASAGR</sequence>
<evidence type="ECO:0000313" key="2">
    <source>
        <dbReference type="EMBL" id="SFP34067.1"/>
    </source>
</evidence>
<evidence type="ECO:0000259" key="1">
    <source>
        <dbReference type="Pfam" id="PF01261"/>
    </source>
</evidence>
<keyword evidence="2" id="KW-0413">Isomerase</keyword>
<dbReference type="GO" id="GO:0016853">
    <property type="term" value="F:isomerase activity"/>
    <property type="evidence" value="ECO:0007669"/>
    <property type="project" value="UniProtKB-KW"/>
</dbReference>
<dbReference type="AlphaFoldDB" id="A0A1I5PJP8"/>
<dbReference type="Pfam" id="PF01261">
    <property type="entry name" value="AP_endonuc_2"/>
    <property type="match status" value="1"/>
</dbReference>
<organism evidence="2 3">
    <name type="scientific">Salibacterium halotolerans</name>
    <dbReference type="NCBI Taxonomy" id="1884432"/>
    <lineage>
        <taxon>Bacteria</taxon>
        <taxon>Bacillati</taxon>
        <taxon>Bacillota</taxon>
        <taxon>Bacilli</taxon>
        <taxon>Bacillales</taxon>
        <taxon>Bacillaceae</taxon>
    </lineage>
</organism>
<gene>
    <name evidence="2" type="ORF">SAMN05518683_104145</name>
</gene>
<dbReference type="OrthoDB" id="9815124at2"/>
<dbReference type="InterPro" id="IPR050312">
    <property type="entry name" value="IolE/XylAMocC-like"/>
</dbReference>
<feature type="domain" description="Xylose isomerase-like TIM barrel" evidence="1">
    <location>
        <begin position="21"/>
        <end position="239"/>
    </location>
</feature>
<dbReference type="SUPFAM" id="SSF51658">
    <property type="entry name" value="Xylose isomerase-like"/>
    <property type="match status" value="1"/>
</dbReference>
<dbReference type="PANTHER" id="PTHR12110:SF41">
    <property type="entry name" value="INOSOSE DEHYDRATASE"/>
    <property type="match status" value="1"/>
</dbReference>
<proteinExistence type="predicted"/>
<dbReference type="RefSeq" id="WP_093335769.1">
    <property type="nucleotide sequence ID" value="NZ_FOXD01000004.1"/>
</dbReference>
<dbReference type="STRING" id="1884432.SAMN05518683_104145"/>
<dbReference type="InterPro" id="IPR036237">
    <property type="entry name" value="Xyl_isomerase-like_sf"/>
</dbReference>
<accession>A0A1I5PJP8</accession>
<dbReference type="EMBL" id="FOXD01000004">
    <property type="protein sequence ID" value="SFP34067.1"/>
    <property type="molecule type" value="Genomic_DNA"/>
</dbReference>
<keyword evidence="3" id="KW-1185">Reference proteome</keyword>
<dbReference type="InterPro" id="IPR013022">
    <property type="entry name" value="Xyl_isomerase-like_TIM-brl"/>
</dbReference>
<evidence type="ECO:0000313" key="3">
    <source>
        <dbReference type="Proteomes" id="UP000198892"/>
    </source>
</evidence>
<dbReference type="Proteomes" id="UP000198892">
    <property type="component" value="Unassembled WGS sequence"/>
</dbReference>
<name>A0A1I5PJP8_9BACI</name>
<dbReference type="Gene3D" id="3.20.20.150">
    <property type="entry name" value="Divalent-metal-dependent TIM barrel enzymes"/>
    <property type="match status" value="1"/>
</dbReference>